<dbReference type="InterPro" id="IPR003772">
    <property type="entry name" value="YceD"/>
</dbReference>
<gene>
    <name evidence="1" type="ORF">KDD17_07620</name>
</gene>
<sequence>MAPSRPTATSLRVADLQTGAPTPFELRPDRDTCAALAQELDLYALRKLSFAGTLRPIGDTDWLLEARLGATVVQPCVTTLEPVTTRIDTDVIRHFLREMPEPEAPEVEMEDDTAEELGAWIDPAAVMAEALALAVPDYPRKEGATLEPVQVTEAGKTPLSDDDLKPFAGLAALKDQLTDKKD</sequence>
<organism evidence="1 2">
    <name type="scientific">Sulfitobacter albidus</name>
    <dbReference type="NCBI Taxonomy" id="2829501"/>
    <lineage>
        <taxon>Bacteria</taxon>
        <taxon>Pseudomonadati</taxon>
        <taxon>Pseudomonadota</taxon>
        <taxon>Alphaproteobacteria</taxon>
        <taxon>Rhodobacterales</taxon>
        <taxon>Roseobacteraceae</taxon>
        <taxon>Sulfitobacter</taxon>
    </lineage>
</organism>
<dbReference type="AlphaFoldDB" id="A0A975JG20"/>
<dbReference type="KEGG" id="sual:KDD17_07620"/>
<keyword evidence="2" id="KW-1185">Reference proteome</keyword>
<dbReference type="RefSeq" id="WP_212705991.1">
    <property type="nucleotide sequence ID" value="NZ_CP073581.1"/>
</dbReference>
<accession>A0A975JG20</accession>
<proteinExistence type="predicted"/>
<dbReference type="EMBL" id="CP073581">
    <property type="protein sequence ID" value="QUJ77798.1"/>
    <property type="molecule type" value="Genomic_DNA"/>
</dbReference>
<dbReference type="Proteomes" id="UP000683291">
    <property type="component" value="Chromosome 1"/>
</dbReference>
<reference evidence="1" key="1">
    <citation type="submission" date="2021-04" db="EMBL/GenBank/DDBJ databases">
        <title>Complete genome sequence for Sulfitobacter sp. strain JK7-1.</title>
        <authorList>
            <person name="Park S.-J."/>
        </authorList>
    </citation>
    <scope>NUCLEOTIDE SEQUENCE</scope>
    <source>
        <strain evidence="1">JK7-1</strain>
    </source>
</reference>
<evidence type="ECO:0000313" key="1">
    <source>
        <dbReference type="EMBL" id="QUJ77798.1"/>
    </source>
</evidence>
<name>A0A975JG20_9RHOB</name>
<dbReference type="Pfam" id="PF02620">
    <property type="entry name" value="YceD"/>
    <property type="match status" value="1"/>
</dbReference>
<protein>
    <submittedName>
        <fullName evidence="1">DUF177 domain-containing protein</fullName>
    </submittedName>
</protein>
<evidence type="ECO:0000313" key="2">
    <source>
        <dbReference type="Proteomes" id="UP000683291"/>
    </source>
</evidence>